<evidence type="ECO:0000313" key="11">
    <source>
        <dbReference type="EMBL" id="GHH07813.1"/>
    </source>
</evidence>
<feature type="binding site" evidence="9">
    <location>
        <begin position="208"/>
        <end position="212"/>
    </location>
    <ligand>
        <name>ATP</name>
        <dbReference type="ChEBI" id="CHEBI:30616"/>
    </ligand>
</feature>
<proteinExistence type="inferred from homology"/>
<dbReference type="RefSeq" id="WP_189674768.1">
    <property type="nucleotide sequence ID" value="NZ_BNAQ01000001.1"/>
</dbReference>
<dbReference type="Pfam" id="PF00871">
    <property type="entry name" value="Acetate_kinase"/>
    <property type="match status" value="1"/>
</dbReference>
<comment type="subcellular location">
    <subcellularLocation>
        <location evidence="9">Cytoplasm</location>
    </subcellularLocation>
</comment>
<keyword evidence="6 9" id="KW-0418">Kinase</keyword>
<keyword evidence="8 9" id="KW-0460">Magnesium</keyword>
<evidence type="ECO:0000256" key="9">
    <source>
        <dbReference type="HAMAP-Rule" id="MF_00020"/>
    </source>
</evidence>
<name>A0ABQ3L7K2_9SPHN</name>
<sequence length="406" mass="41793">MTAAGESAGTVILTFNGGSSSLKFGLFDVAGAKAEPLLTGEIETEGGGAVRLHAASATGRFHVDHSLGEAAPGSWIGHVVDVLERSDLPAPAAIGHRLVHGGPRLLAPVLIDDAVLDQLESVRSFAPVHIPAALATIRVAQGHFPGCPQIACFDTSFHTTMPAVASTLPLPKALRDRGVRRYGFHGLSCESIVRHLGPALPERLIIAHLGNGASVTAVRAGRSIDTSMGLTPTGGLIMGRRTGDLDPGILLHLLRDCGYTPATLATLVDRESGMLGISGIDSDLRRLNAAAPTEPDAALAIAMFGHSLAKMLAAMACSLGGVDMIVFTGGIGEHDCGVRATAATALSWMGVALDPARNAAGAETISGDSSRVVLRVLAAQEDAQIALHSADLLGASNRSLRDDEPV</sequence>
<dbReference type="EC" id="2.7.2.1" evidence="9"/>
<dbReference type="PANTHER" id="PTHR21060">
    <property type="entry name" value="ACETATE KINASE"/>
    <property type="match status" value="1"/>
</dbReference>
<keyword evidence="5 9" id="KW-0547">Nucleotide-binding</keyword>
<keyword evidence="2 9" id="KW-0963">Cytoplasm</keyword>
<evidence type="ECO:0000256" key="6">
    <source>
        <dbReference type="ARBA" id="ARBA00022777"/>
    </source>
</evidence>
<gene>
    <name evidence="9 11" type="primary">ackA</name>
    <name evidence="11" type="ORF">GCM10008023_02280</name>
</gene>
<feature type="site" description="Transition state stabilizer" evidence="9">
    <location>
        <position position="241"/>
    </location>
</feature>
<accession>A0ABQ3L7K2</accession>
<evidence type="ECO:0000313" key="12">
    <source>
        <dbReference type="Proteomes" id="UP000652430"/>
    </source>
</evidence>
<dbReference type="PIRSF" id="PIRSF000722">
    <property type="entry name" value="Acetate_prop_kin"/>
    <property type="match status" value="1"/>
</dbReference>
<evidence type="ECO:0000256" key="7">
    <source>
        <dbReference type="ARBA" id="ARBA00022840"/>
    </source>
</evidence>
<feature type="binding site" evidence="9">
    <location>
        <position position="23"/>
    </location>
    <ligand>
        <name>ATP</name>
        <dbReference type="ChEBI" id="CHEBI:30616"/>
    </ligand>
</feature>
<keyword evidence="7 9" id="KW-0067">ATP-binding</keyword>
<reference evidence="12" key="1">
    <citation type="journal article" date="2019" name="Int. J. Syst. Evol. Microbiol.">
        <title>The Global Catalogue of Microorganisms (GCM) 10K type strain sequencing project: providing services to taxonomists for standard genome sequencing and annotation.</title>
        <authorList>
            <consortium name="The Broad Institute Genomics Platform"/>
            <consortium name="The Broad Institute Genome Sequencing Center for Infectious Disease"/>
            <person name="Wu L."/>
            <person name="Ma J."/>
        </authorList>
    </citation>
    <scope>NUCLEOTIDE SEQUENCE [LARGE SCALE GENOMIC DNA]</scope>
    <source>
        <strain evidence="12">CGMCC 1.8957</strain>
    </source>
</reference>
<dbReference type="NCBIfam" id="TIGR00016">
    <property type="entry name" value="ackA"/>
    <property type="match status" value="1"/>
</dbReference>
<feature type="binding site" evidence="9">
    <location>
        <begin position="330"/>
        <end position="334"/>
    </location>
    <ligand>
        <name>ATP</name>
        <dbReference type="ChEBI" id="CHEBI:30616"/>
    </ligand>
</feature>
<comment type="function">
    <text evidence="9">Catalyzes the formation of acetyl phosphate from acetate and ATP. Can also catalyze the reverse reaction.</text>
</comment>
<evidence type="ECO:0000256" key="4">
    <source>
        <dbReference type="ARBA" id="ARBA00022723"/>
    </source>
</evidence>
<feature type="active site" description="Proton donor/acceptor" evidence="9">
    <location>
        <position position="154"/>
    </location>
</feature>
<evidence type="ECO:0000256" key="8">
    <source>
        <dbReference type="ARBA" id="ARBA00022842"/>
    </source>
</evidence>
<evidence type="ECO:0000256" key="2">
    <source>
        <dbReference type="ARBA" id="ARBA00022490"/>
    </source>
</evidence>
<dbReference type="InterPro" id="IPR043129">
    <property type="entry name" value="ATPase_NBD"/>
</dbReference>
<keyword evidence="3 9" id="KW-0808">Transferase</keyword>
<dbReference type="PROSITE" id="PS01076">
    <property type="entry name" value="ACETATE_KINASE_2"/>
    <property type="match status" value="1"/>
</dbReference>
<dbReference type="InterPro" id="IPR004372">
    <property type="entry name" value="Ac/propionate_kinase"/>
</dbReference>
<protein>
    <recommendedName>
        <fullName evidence="9">Acetate kinase</fullName>
        <ecNumber evidence="9">2.7.2.1</ecNumber>
    </recommendedName>
    <alternativeName>
        <fullName evidence="9">Acetokinase</fullName>
    </alternativeName>
</protein>
<organism evidence="11 12">
    <name type="scientific">Sphingomonas glacialis</name>
    <dbReference type="NCBI Taxonomy" id="658225"/>
    <lineage>
        <taxon>Bacteria</taxon>
        <taxon>Pseudomonadati</taxon>
        <taxon>Pseudomonadota</taxon>
        <taxon>Alphaproteobacteria</taxon>
        <taxon>Sphingomonadales</taxon>
        <taxon>Sphingomonadaceae</taxon>
        <taxon>Sphingomonas</taxon>
    </lineage>
</organism>
<evidence type="ECO:0000256" key="5">
    <source>
        <dbReference type="ARBA" id="ARBA00022741"/>
    </source>
</evidence>
<feature type="binding site" evidence="9">
    <location>
        <begin position="283"/>
        <end position="285"/>
    </location>
    <ligand>
        <name>ATP</name>
        <dbReference type="ChEBI" id="CHEBI:30616"/>
    </ligand>
</feature>
<comment type="similarity">
    <text evidence="1 9 10">Belongs to the acetokinase family.</text>
</comment>
<feature type="binding site" evidence="9">
    <location>
        <position position="381"/>
    </location>
    <ligand>
        <name>Mg(2+)</name>
        <dbReference type="ChEBI" id="CHEBI:18420"/>
    </ligand>
</feature>
<dbReference type="PRINTS" id="PR00471">
    <property type="entry name" value="ACETATEKNASE"/>
</dbReference>
<keyword evidence="4 9" id="KW-0479">Metal-binding</keyword>
<feature type="binding site" evidence="9">
    <location>
        <position position="16"/>
    </location>
    <ligand>
        <name>Mg(2+)</name>
        <dbReference type="ChEBI" id="CHEBI:18420"/>
    </ligand>
</feature>
<dbReference type="SUPFAM" id="SSF53067">
    <property type="entry name" value="Actin-like ATPase domain"/>
    <property type="match status" value="2"/>
</dbReference>
<comment type="subunit">
    <text evidence="9">Homodimer.</text>
</comment>
<dbReference type="PANTHER" id="PTHR21060:SF21">
    <property type="entry name" value="ACETATE KINASE"/>
    <property type="match status" value="1"/>
</dbReference>
<dbReference type="Proteomes" id="UP000652430">
    <property type="component" value="Unassembled WGS sequence"/>
</dbReference>
<evidence type="ECO:0000256" key="10">
    <source>
        <dbReference type="RuleBase" id="RU003835"/>
    </source>
</evidence>
<keyword evidence="12" id="KW-1185">Reference proteome</keyword>
<dbReference type="InterPro" id="IPR023865">
    <property type="entry name" value="Aliphatic_acid_kinase_CS"/>
</dbReference>
<comment type="catalytic activity">
    <reaction evidence="9">
        <text>acetate + ATP = acetyl phosphate + ADP</text>
        <dbReference type="Rhea" id="RHEA:11352"/>
        <dbReference type="ChEBI" id="CHEBI:22191"/>
        <dbReference type="ChEBI" id="CHEBI:30089"/>
        <dbReference type="ChEBI" id="CHEBI:30616"/>
        <dbReference type="ChEBI" id="CHEBI:456216"/>
        <dbReference type="EC" id="2.7.2.1"/>
    </reaction>
</comment>
<comment type="pathway">
    <text evidence="9">Metabolic intermediate biosynthesis; acetyl-CoA biosynthesis; acetyl-CoA from acetate: step 1/2.</text>
</comment>
<evidence type="ECO:0000256" key="3">
    <source>
        <dbReference type="ARBA" id="ARBA00022679"/>
    </source>
</evidence>
<dbReference type="GO" id="GO:0016301">
    <property type="term" value="F:kinase activity"/>
    <property type="evidence" value="ECO:0007669"/>
    <property type="project" value="UniProtKB-KW"/>
</dbReference>
<feature type="binding site" evidence="9">
    <location>
        <position position="97"/>
    </location>
    <ligand>
        <name>substrate</name>
    </ligand>
</feature>
<dbReference type="EMBL" id="BNAQ01000001">
    <property type="protein sequence ID" value="GHH07813.1"/>
    <property type="molecule type" value="Genomic_DNA"/>
</dbReference>
<evidence type="ECO:0000256" key="1">
    <source>
        <dbReference type="ARBA" id="ARBA00008748"/>
    </source>
</evidence>
<comment type="caution">
    <text evidence="11">The sequence shown here is derived from an EMBL/GenBank/DDBJ whole genome shotgun (WGS) entry which is preliminary data.</text>
</comment>
<comment type="cofactor">
    <cofactor evidence="9">
        <name>Mg(2+)</name>
        <dbReference type="ChEBI" id="CHEBI:18420"/>
    </cofactor>
    <cofactor evidence="9">
        <name>Mn(2+)</name>
        <dbReference type="ChEBI" id="CHEBI:29035"/>
    </cofactor>
    <text evidence="9">Mg(2+). Can also accept Mn(2+).</text>
</comment>
<feature type="site" description="Transition state stabilizer" evidence="9">
    <location>
        <position position="185"/>
    </location>
</feature>
<dbReference type="Gene3D" id="3.30.420.40">
    <property type="match status" value="2"/>
</dbReference>
<dbReference type="InterPro" id="IPR000890">
    <property type="entry name" value="Aliphatic_acid_kin_short-chain"/>
</dbReference>
<dbReference type="HAMAP" id="MF_00020">
    <property type="entry name" value="Acetate_kinase"/>
    <property type="match status" value="1"/>
</dbReference>